<evidence type="ECO:0000313" key="2">
    <source>
        <dbReference type="Proteomes" id="UP001151081"/>
    </source>
</evidence>
<dbReference type="AlphaFoldDB" id="A0A9X3X5E6"/>
<protein>
    <recommendedName>
        <fullName evidence="3">4-vinyl reductase 4VR domain-containing protein</fullName>
    </recommendedName>
</protein>
<organism evidence="1 2">
    <name type="scientific">Polyangium jinanense</name>
    <dbReference type="NCBI Taxonomy" id="2829994"/>
    <lineage>
        <taxon>Bacteria</taxon>
        <taxon>Pseudomonadati</taxon>
        <taxon>Myxococcota</taxon>
        <taxon>Polyangia</taxon>
        <taxon>Polyangiales</taxon>
        <taxon>Polyangiaceae</taxon>
        <taxon>Polyangium</taxon>
    </lineage>
</organism>
<reference evidence="1 2" key="1">
    <citation type="submission" date="2021-04" db="EMBL/GenBank/DDBJ databases">
        <title>Genome analysis of Polyangium sp.</title>
        <authorList>
            <person name="Li Y."/>
            <person name="Wang J."/>
        </authorList>
    </citation>
    <scope>NUCLEOTIDE SEQUENCE [LARGE SCALE GENOMIC DNA]</scope>
    <source>
        <strain evidence="1 2">SDU14</strain>
    </source>
</reference>
<gene>
    <name evidence="1" type="ORF">KEG57_14195</name>
</gene>
<name>A0A9X3X5E6_9BACT</name>
<evidence type="ECO:0000313" key="1">
    <source>
        <dbReference type="EMBL" id="MDC3981661.1"/>
    </source>
</evidence>
<sequence>MLSRFAASGAIIKSYLDAFKTFPDGPQAVFAKYGVGRVGPGGEFELPPACPLDKVIAAMNELFTVIGPQRGFEMGAQVVNHVAVPPGVIGDIVTALQIFDAGYHLNHLEDGVPMFDPQTGTMRDGIGHYKCVSSSRHRAVMEVDSPYNCDLDRGILQAWARRFERFALVTHLEPTVCRKTRAPRCRYEVSWK</sequence>
<dbReference type="EMBL" id="JAGTJJ010000005">
    <property type="protein sequence ID" value="MDC3981661.1"/>
    <property type="molecule type" value="Genomic_DNA"/>
</dbReference>
<accession>A0A9X3X5E6</accession>
<keyword evidence="2" id="KW-1185">Reference proteome</keyword>
<proteinExistence type="predicted"/>
<evidence type="ECO:0008006" key="3">
    <source>
        <dbReference type="Google" id="ProtNLM"/>
    </source>
</evidence>
<dbReference type="Proteomes" id="UP001151081">
    <property type="component" value="Unassembled WGS sequence"/>
</dbReference>
<dbReference type="RefSeq" id="WP_272420330.1">
    <property type="nucleotide sequence ID" value="NZ_JAGTJJ010000005.1"/>
</dbReference>
<comment type="caution">
    <text evidence="1">The sequence shown here is derived from an EMBL/GenBank/DDBJ whole genome shotgun (WGS) entry which is preliminary data.</text>
</comment>